<reference evidence="1 2" key="1">
    <citation type="journal article" date="2019" name="Sci. Rep.">
        <title>Orb-weaving spider Araneus ventricosus genome elucidates the spidroin gene catalogue.</title>
        <authorList>
            <person name="Kono N."/>
            <person name="Nakamura H."/>
            <person name="Ohtoshi R."/>
            <person name="Moran D.A.P."/>
            <person name="Shinohara A."/>
            <person name="Yoshida Y."/>
            <person name="Fujiwara M."/>
            <person name="Mori M."/>
            <person name="Tomita M."/>
            <person name="Arakawa K."/>
        </authorList>
    </citation>
    <scope>NUCLEOTIDE SEQUENCE [LARGE SCALE GENOMIC DNA]</scope>
</reference>
<evidence type="ECO:0000313" key="2">
    <source>
        <dbReference type="Proteomes" id="UP000499080"/>
    </source>
</evidence>
<accession>A0A4Y2F7L9</accession>
<proteinExistence type="predicted"/>
<name>A0A4Y2F7L9_ARAVE</name>
<comment type="caution">
    <text evidence="1">The sequence shown here is derived from an EMBL/GenBank/DDBJ whole genome shotgun (WGS) entry which is preliminary data.</text>
</comment>
<protein>
    <submittedName>
        <fullName evidence="1">Uncharacterized protein</fullName>
    </submittedName>
</protein>
<organism evidence="1 2">
    <name type="scientific">Araneus ventricosus</name>
    <name type="common">Orbweaver spider</name>
    <name type="synonym">Epeira ventricosa</name>
    <dbReference type="NCBI Taxonomy" id="182803"/>
    <lineage>
        <taxon>Eukaryota</taxon>
        <taxon>Metazoa</taxon>
        <taxon>Ecdysozoa</taxon>
        <taxon>Arthropoda</taxon>
        <taxon>Chelicerata</taxon>
        <taxon>Arachnida</taxon>
        <taxon>Araneae</taxon>
        <taxon>Araneomorphae</taxon>
        <taxon>Entelegynae</taxon>
        <taxon>Araneoidea</taxon>
        <taxon>Araneidae</taxon>
        <taxon>Araneus</taxon>
    </lineage>
</organism>
<keyword evidence="2" id="KW-1185">Reference proteome</keyword>
<gene>
    <name evidence="1" type="ORF">AVEN_221932_1</name>
</gene>
<sequence length="388" mass="44836">MITSPLFLGLLEDDYGVEDSLRALLGRLRRPVVEFLCSIPESYENLRIAIESRDELPSPETLKIKLIEEANARKNKVIPNIHDSQRSLYTEKKKYECYRQTECHQPDADGRRTRNTNQKFKLNVTTAESSEHKAIIFRKKQVNKNLMLNINKSFKNISAMLAEPTKQNKRSKDEVKSAFLEFKAYIENKLNCKIKTLRTKGLSYSDENRVYKLFDSQAQNVITSRDVKFINELENTSNYEELFFPEIIPKKEQHLPDIMDSDLKGTIQSETQKESHPPSNDQITDYPYIVVGISPKESRVSDIDGDCTINVDARRAHGRPTKIFTGKPGRPRKQYNIKEEIEEAQILLEDDIPSVKEAFNGSNSEEWLEAMLTEYNALLKNQDLRLVK</sequence>
<dbReference type="OrthoDB" id="8066303at2759"/>
<dbReference type="Proteomes" id="UP000499080">
    <property type="component" value="Unassembled WGS sequence"/>
</dbReference>
<dbReference type="AlphaFoldDB" id="A0A4Y2F7L9"/>
<dbReference type="EMBL" id="BGPR01000817">
    <property type="protein sequence ID" value="GBM36658.1"/>
    <property type="molecule type" value="Genomic_DNA"/>
</dbReference>
<evidence type="ECO:0000313" key="1">
    <source>
        <dbReference type="EMBL" id="GBM36658.1"/>
    </source>
</evidence>
<dbReference type="Pfam" id="PF14223">
    <property type="entry name" value="Retrotran_gag_2"/>
    <property type="match status" value="1"/>
</dbReference>